<organism evidence="2 3">
    <name type="scientific">Sphagnurus paluster</name>
    <dbReference type="NCBI Taxonomy" id="117069"/>
    <lineage>
        <taxon>Eukaryota</taxon>
        <taxon>Fungi</taxon>
        <taxon>Dikarya</taxon>
        <taxon>Basidiomycota</taxon>
        <taxon>Agaricomycotina</taxon>
        <taxon>Agaricomycetes</taxon>
        <taxon>Agaricomycetidae</taxon>
        <taxon>Agaricales</taxon>
        <taxon>Tricholomatineae</taxon>
        <taxon>Lyophyllaceae</taxon>
        <taxon>Sphagnurus</taxon>
    </lineage>
</organism>
<dbReference type="Proteomes" id="UP000717328">
    <property type="component" value="Unassembled WGS sequence"/>
</dbReference>
<gene>
    <name evidence="2" type="ORF">H0H81_002908</name>
</gene>
<accession>A0A9P7FT59</accession>
<evidence type="ECO:0000256" key="1">
    <source>
        <dbReference type="SAM" id="Coils"/>
    </source>
</evidence>
<protein>
    <submittedName>
        <fullName evidence="2">Uncharacterized protein</fullName>
    </submittedName>
</protein>
<evidence type="ECO:0000313" key="2">
    <source>
        <dbReference type="EMBL" id="KAG5637869.1"/>
    </source>
</evidence>
<dbReference type="OrthoDB" id="10250354at2759"/>
<keyword evidence="1" id="KW-0175">Coiled coil</keyword>
<name>A0A9P7FT59_9AGAR</name>
<reference evidence="2" key="1">
    <citation type="submission" date="2021-02" db="EMBL/GenBank/DDBJ databases">
        <authorList>
            <person name="Nieuwenhuis M."/>
            <person name="Van De Peppel L.J.J."/>
        </authorList>
    </citation>
    <scope>NUCLEOTIDE SEQUENCE</scope>
    <source>
        <strain evidence="2">D49</strain>
    </source>
</reference>
<proteinExistence type="predicted"/>
<comment type="caution">
    <text evidence="2">The sequence shown here is derived from an EMBL/GenBank/DDBJ whole genome shotgun (WGS) entry which is preliminary data.</text>
</comment>
<dbReference type="AlphaFoldDB" id="A0A9P7FT59"/>
<evidence type="ECO:0000313" key="3">
    <source>
        <dbReference type="Proteomes" id="UP000717328"/>
    </source>
</evidence>
<dbReference type="EMBL" id="JABCKI010005798">
    <property type="protein sequence ID" value="KAG5637869.1"/>
    <property type="molecule type" value="Genomic_DNA"/>
</dbReference>
<feature type="coiled-coil region" evidence="1">
    <location>
        <begin position="31"/>
        <end position="79"/>
    </location>
</feature>
<reference evidence="2" key="2">
    <citation type="submission" date="2021-10" db="EMBL/GenBank/DDBJ databases">
        <title>Phylogenomics reveals ancestral predisposition of the termite-cultivated fungus Termitomyces towards a domesticated lifestyle.</title>
        <authorList>
            <person name="Auxier B."/>
            <person name="Grum-Grzhimaylo A."/>
            <person name="Cardenas M.E."/>
            <person name="Lodge J.D."/>
            <person name="Laessoe T."/>
            <person name="Pedersen O."/>
            <person name="Smith M.E."/>
            <person name="Kuyper T.W."/>
            <person name="Franco-Molano E.A."/>
            <person name="Baroni T.J."/>
            <person name="Aanen D.K."/>
        </authorList>
    </citation>
    <scope>NUCLEOTIDE SEQUENCE</scope>
    <source>
        <strain evidence="2">D49</strain>
    </source>
</reference>
<sequence>MKRPRFPFRTAWEAPFNSYSADSTVLQEAHAERQRKEKEKYEKRMREFELEMEAEQREIERQEREKQLKAEQRISAQAEAFEYGKFARAGNSLGVRNAVDKYSLDVNAPAKQQKKPQTANFQTLLHLAGSSCDPELVFFLLDRGTLFAE</sequence>
<keyword evidence="3" id="KW-1185">Reference proteome</keyword>